<name>A0A318I0S3_9MYCO</name>
<gene>
    <name evidence="3" type="ORF">C8E89_10217</name>
</gene>
<sequence length="83" mass="8297">MSDNHMKKMTGMALLSGGFALAALGLASGTAHAFNPQPDPPGKPNPVGVVVQQNPFQVTIGKGTTEIHVGPVGPAGPGGRSQP</sequence>
<keyword evidence="2" id="KW-0732">Signal</keyword>
<accession>A0A318I0S3</accession>
<feature type="region of interest" description="Disordered" evidence="1">
    <location>
        <begin position="62"/>
        <end position="83"/>
    </location>
</feature>
<dbReference type="RefSeq" id="WP_110314579.1">
    <property type="nucleotide sequence ID" value="NZ_QJJU01000002.1"/>
</dbReference>
<evidence type="ECO:0000256" key="1">
    <source>
        <dbReference type="SAM" id="MobiDB-lite"/>
    </source>
</evidence>
<reference evidence="3 4" key="2">
    <citation type="submission" date="2018-06" db="EMBL/GenBank/DDBJ databases">
        <title>Sequencing of bacterial isolates from soil warming experiment in Harvard Forest, Massachusetts, USA.</title>
        <authorList>
            <person name="Deangelis K.PhD."/>
        </authorList>
    </citation>
    <scope>NUCLEOTIDE SEQUENCE [LARGE SCALE GENOMIC DNA]</scope>
    <source>
        <strain evidence="3 4">GAS496</strain>
    </source>
</reference>
<feature type="compositionally biased region" description="Gly residues" evidence="1">
    <location>
        <begin position="73"/>
        <end position="83"/>
    </location>
</feature>
<keyword evidence="4" id="KW-1185">Reference proteome</keyword>
<comment type="caution">
    <text evidence="3">The sequence shown here is derived from an EMBL/GenBank/DDBJ whole genome shotgun (WGS) entry which is preliminary data.</text>
</comment>
<organism evidence="3 4">
    <name type="scientific">Mycolicibacterium moriokaense</name>
    <dbReference type="NCBI Taxonomy" id="39691"/>
    <lineage>
        <taxon>Bacteria</taxon>
        <taxon>Bacillati</taxon>
        <taxon>Actinomycetota</taxon>
        <taxon>Actinomycetes</taxon>
        <taxon>Mycobacteriales</taxon>
        <taxon>Mycobacteriaceae</taxon>
        <taxon>Mycolicibacterium</taxon>
    </lineage>
</organism>
<dbReference type="AlphaFoldDB" id="A0A318I0S3"/>
<feature type="region of interest" description="Disordered" evidence="1">
    <location>
        <begin position="30"/>
        <end position="49"/>
    </location>
</feature>
<protein>
    <submittedName>
        <fullName evidence="3">Uncharacterized protein</fullName>
    </submittedName>
</protein>
<evidence type="ECO:0000256" key="2">
    <source>
        <dbReference type="SAM" id="SignalP"/>
    </source>
</evidence>
<dbReference type="Proteomes" id="UP000247781">
    <property type="component" value="Unassembled WGS sequence"/>
</dbReference>
<dbReference type="EMBL" id="QJJU01000002">
    <property type="protein sequence ID" value="PXX11893.1"/>
    <property type="molecule type" value="Genomic_DNA"/>
</dbReference>
<feature type="chain" id="PRO_5016252682" evidence="2">
    <location>
        <begin position="34"/>
        <end position="83"/>
    </location>
</feature>
<evidence type="ECO:0000313" key="4">
    <source>
        <dbReference type="Proteomes" id="UP000247781"/>
    </source>
</evidence>
<feature type="signal peptide" evidence="2">
    <location>
        <begin position="1"/>
        <end position="33"/>
    </location>
</feature>
<evidence type="ECO:0000313" key="3">
    <source>
        <dbReference type="EMBL" id="PXX11893.1"/>
    </source>
</evidence>
<proteinExistence type="predicted"/>
<reference evidence="4" key="1">
    <citation type="submission" date="2018-05" db="EMBL/GenBank/DDBJ databases">
        <authorList>
            <person name="Deangelis K."/>
            <person name="Huntemann M."/>
            <person name="Clum A."/>
            <person name="Pillay M."/>
            <person name="Palaniappan K."/>
            <person name="Varghese N."/>
            <person name="Mikhailova N."/>
            <person name="Stamatis D."/>
            <person name="Reddy T."/>
            <person name="Daum C."/>
            <person name="Shapiro N."/>
            <person name="Ivanova N."/>
            <person name="Kyrpides N."/>
            <person name="Woyke T."/>
        </authorList>
    </citation>
    <scope>NUCLEOTIDE SEQUENCE [LARGE SCALE GENOMIC DNA]</scope>
    <source>
        <strain evidence="4">GAS496</strain>
    </source>
</reference>